<dbReference type="SMART" id="SM00408">
    <property type="entry name" value="IGc2"/>
    <property type="match status" value="1"/>
</dbReference>
<dbReference type="Proteomes" id="UP000314980">
    <property type="component" value="Unassembled WGS sequence"/>
</dbReference>
<dbReference type="STRING" id="8187.ENSLCAP00010031778"/>
<dbReference type="PANTHER" id="PTHR47633">
    <property type="entry name" value="IMMUNOGLOBULIN"/>
    <property type="match status" value="1"/>
</dbReference>
<dbReference type="InterPro" id="IPR013783">
    <property type="entry name" value="Ig-like_fold"/>
</dbReference>
<dbReference type="Ensembl" id="ENSLCAT00010032497.1">
    <property type="protein sequence ID" value="ENSLCAP00010031778.1"/>
    <property type="gene ID" value="ENSLCAG00010014930.1"/>
</dbReference>
<reference evidence="2" key="3">
    <citation type="submission" date="2025-09" db="UniProtKB">
        <authorList>
            <consortium name="Ensembl"/>
        </authorList>
    </citation>
    <scope>IDENTIFICATION</scope>
</reference>
<protein>
    <recommendedName>
        <fullName evidence="1">Ig-like domain-containing protein</fullName>
    </recommendedName>
</protein>
<dbReference type="SUPFAM" id="SSF48726">
    <property type="entry name" value="Immunoglobulin"/>
    <property type="match status" value="1"/>
</dbReference>
<dbReference type="Gene3D" id="2.60.40.10">
    <property type="entry name" value="Immunoglobulins"/>
    <property type="match status" value="1"/>
</dbReference>
<dbReference type="SMART" id="SM00409">
    <property type="entry name" value="IG"/>
    <property type="match status" value="1"/>
</dbReference>
<dbReference type="InterPro" id="IPR003599">
    <property type="entry name" value="Ig_sub"/>
</dbReference>
<name>A0A4W6E3K1_LATCA</name>
<dbReference type="AlphaFoldDB" id="A0A4W6E3K1"/>
<dbReference type="PROSITE" id="PS50835">
    <property type="entry name" value="IG_LIKE"/>
    <property type="match status" value="1"/>
</dbReference>
<evidence type="ECO:0000259" key="1">
    <source>
        <dbReference type="PROSITE" id="PS50835"/>
    </source>
</evidence>
<dbReference type="GeneTree" id="ENSGT01040000241217"/>
<dbReference type="InterPro" id="IPR013098">
    <property type="entry name" value="Ig_I-set"/>
</dbReference>
<dbReference type="InterPro" id="IPR036179">
    <property type="entry name" value="Ig-like_dom_sf"/>
</dbReference>
<reference evidence="3" key="1">
    <citation type="submission" date="2015-09" db="EMBL/GenBank/DDBJ databases">
        <authorList>
            <person name="Sai Rama Sridatta P."/>
        </authorList>
    </citation>
    <scope>NUCLEOTIDE SEQUENCE [LARGE SCALE GENOMIC DNA]</scope>
</reference>
<dbReference type="Pfam" id="PF07679">
    <property type="entry name" value="I-set"/>
    <property type="match status" value="1"/>
</dbReference>
<accession>A0A4W6E3K1</accession>
<dbReference type="InterPro" id="IPR007110">
    <property type="entry name" value="Ig-like_dom"/>
</dbReference>
<feature type="domain" description="Ig-like" evidence="1">
    <location>
        <begin position="61"/>
        <end position="118"/>
    </location>
</feature>
<keyword evidence="3" id="KW-1185">Reference proteome</keyword>
<dbReference type="FunFam" id="2.60.40.10:FF:000022">
    <property type="entry name" value="Cardiac titin"/>
    <property type="match status" value="1"/>
</dbReference>
<sequence>IKPSAKHGFIQMNGTVGLEYIYCLIILLVTEQVIPPSFIKPLVDMQEILGSFVQICSPLKVTWYKHDTKVTDGGNYKTSFIDSVAVLELLSTSFDDDGVYTCEAQNDAGSVSCSTTLTVKGQPLTDFLIIIVILDLTLWCTDYSVCCWAFS</sequence>
<dbReference type="InterPro" id="IPR003598">
    <property type="entry name" value="Ig_sub2"/>
</dbReference>
<proteinExistence type="predicted"/>
<evidence type="ECO:0000313" key="2">
    <source>
        <dbReference type="Ensembl" id="ENSLCAP00010031778.1"/>
    </source>
</evidence>
<reference evidence="2" key="2">
    <citation type="submission" date="2025-08" db="UniProtKB">
        <authorList>
            <consortium name="Ensembl"/>
        </authorList>
    </citation>
    <scope>IDENTIFICATION</scope>
</reference>
<evidence type="ECO:0000313" key="3">
    <source>
        <dbReference type="Proteomes" id="UP000314980"/>
    </source>
</evidence>
<organism evidence="2 3">
    <name type="scientific">Lates calcarifer</name>
    <name type="common">Barramundi</name>
    <name type="synonym">Holocentrus calcarifer</name>
    <dbReference type="NCBI Taxonomy" id="8187"/>
    <lineage>
        <taxon>Eukaryota</taxon>
        <taxon>Metazoa</taxon>
        <taxon>Chordata</taxon>
        <taxon>Craniata</taxon>
        <taxon>Vertebrata</taxon>
        <taxon>Euteleostomi</taxon>
        <taxon>Actinopterygii</taxon>
        <taxon>Neopterygii</taxon>
        <taxon>Teleostei</taxon>
        <taxon>Neoteleostei</taxon>
        <taxon>Acanthomorphata</taxon>
        <taxon>Carangaria</taxon>
        <taxon>Carangaria incertae sedis</taxon>
        <taxon>Centropomidae</taxon>
        <taxon>Lates</taxon>
    </lineage>
</organism>
<dbReference type="InParanoid" id="A0A4W6E3K1"/>